<dbReference type="GO" id="GO:0030170">
    <property type="term" value="F:pyridoxal phosphate binding"/>
    <property type="evidence" value="ECO:0007669"/>
    <property type="project" value="UniProtKB-UniRule"/>
</dbReference>
<organism evidence="6 7">
    <name type="scientific">Lentzea aerocolonigenes</name>
    <name type="common">Lechevalieria aerocolonigenes</name>
    <name type="synonym">Saccharothrix aerocolonigenes</name>
    <dbReference type="NCBI Taxonomy" id="68170"/>
    <lineage>
        <taxon>Bacteria</taxon>
        <taxon>Bacillati</taxon>
        <taxon>Actinomycetota</taxon>
        <taxon>Actinomycetes</taxon>
        <taxon>Pseudonocardiales</taxon>
        <taxon>Pseudonocardiaceae</taxon>
        <taxon>Lentzea</taxon>
    </lineage>
</organism>
<dbReference type="PANTHER" id="PTHR10146">
    <property type="entry name" value="PROLINE SYNTHETASE CO-TRANSCRIBED BACTERIAL HOMOLOG PROTEIN"/>
    <property type="match status" value="1"/>
</dbReference>
<name>A0A0F0GPQ0_LENAE</name>
<keyword evidence="7" id="KW-1185">Reference proteome</keyword>
<dbReference type="PATRIC" id="fig|68170.10.peg.6478"/>
<evidence type="ECO:0000256" key="4">
    <source>
        <dbReference type="RuleBase" id="RU004514"/>
    </source>
</evidence>
<dbReference type="EMBL" id="JYJG01000211">
    <property type="protein sequence ID" value="KJK45459.1"/>
    <property type="molecule type" value="Genomic_DNA"/>
</dbReference>
<evidence type="ECO:0000313" key="6">
    <source>
        <dbReference type="EMBL" id="KJK45459.1"/>
    </source>
</evidence>
<evidence type="ECO:0000259" key="5">
    <source>
        <dbReference type="Pfam" id="PF01168"/>
    </source>
</evidence>
<dbReference type="Proteomes" id="UP000033393">
    <property type="component" value="Unassembled WGS sequence"/>
</dbReference>
<comment type="similarity">
    <text evidence="2 4">Belongs to the pyridoxal phosphate-binding protein YggS/PROSC family.</text>
</comment>
<proteinExistence type="inferred from homology"/>
<protein>
    <recommendedName>
        <fullName evidence="2">Pyridoxal phosphate homeostasis protein</fullName>
        <shortName evidence="2">PLP homeostasis protein</shortName>
    </recommendedName>
</protein>
<sequence length="233" mass="24778">MTDRKSELAANLAEVEERIAKACEAAGRDRSEVMLLAVTKTWPASDVELLHELGLRNFAENRDQEAAAKVSQLRHLDGARWHMVGRLQRNKAKSVVEWADQVDSVDSVRLAEALAKAAHAKGVQLDVLLQVSIDGDTSRGGCAIPDVPELAGVITLSGDLILRGAMTVAPQTMKPSQAFQALASVVSGLRDDHPTATQVSAGMSGDLEDAISHGSTCVRVGTAVLGSRRLTLP</sequence>
<dbReference type="InterPro" id="IPR001608">
    <property type="entry name" value="Ala_racemase_N"/>
</dbReference>
<dbReference type="PROSITE" id="PS01211">
    <property type="entry name" value="UPF0001"/>
    <property type="match status" value="1"/>
</dbReference>
<evidence type="ECO:0000313" key="7">
    <source>
        <dbReference type="Proteomes" id="UP000033393"/>
    </source>
</evidence>
<dbReference type="NCBIfam" id="TIGR00044">
    <property type="entry name" value="YggS family pyridoxal phosphate-dependent enzyme"/>
    <property type="match status" value="1"/>
</dbReference>
<gene>
    <name evidence="6" type="ORF">UK23_26060</name>
</gene>
<dbReference type="Gene3D" id="3.20.20.10">
    <property type="entry name" value="Alanine racemase"/>
    <property type="match status" value="1"/>
</dbReference>
<dbReference type="STRING" id="68170.GCA_000974445_00079"/>
<feature type="modified residue" description="N6-(pyridoxal phosphate)lysine" evidence="2 3">
    <location>
        <position position="40"/>
    </location>
</feature>
<dbReference type="PANTHER" id="PTHR10146:SF14">
    <property type="entry name" value="PYRIDOXAL PHOSPHATE HOMEOSTASIS PROTEIN"/>
    <property type="match status" value="1"/>
</dbReference>
<dbReference type="PIRSF" id="PIRSF004848">
    <property type="entry name" value="YBL036c_PLPDEIII"/>
    <property type="match status" value="1"/>
</dbReference>
<reference evidence="6 7" key="1">
    <citation type="submission" date="2015-02" db="EMBL/GenBank/DDBJ databases">
        <authorList>
            <person name="Ju K.-S."/>
            <person name="Doroghazi J.R."/>
            <person name="Metcalf W."/>
        </authorList>
    </citation>
    <scope>NUCLEOTIDE SEQUENCE [LARGE SCALE GENOMIC DNA]</scope>
    <source>
        <strain evidence="6 7">NRRL B-16140</strain>
    </source>
</reference>
<comment type="cofactor">
    <cofactor evidence="3">
        <name>pyridoxal 5'-phosphate</name>
        <dbReference type="ChEBI" id="CHEBI:597326"/>
    </cofactor>
</comment>
<evidence type="ECO:0000256" key="1">
    <source>
        <dbReference type="ARBA" id="ARBA00022898"/>
    </source>
</evidence>
<keyword evidence="1 2" id="KW-0663">Pyridoxal phosphate</keyword>
<accession>A0A0F0GPQ0</accession>
<dbReference type="CDD" id="cd00635">
    <property type="entry name" value="PLPDE_III_YBL036c_like"/>
    <property type="match status" value="1"/>
</dbReference>
<dbReference type="SUPFAM" id="SSF51419">
    <property type="entry name" value="PLP-binding barrel"/>
    <property type="match status" value="1"/>
</dbReference>
<comment type="function">
    <text evidence="2">Pyridoxal 5'-phosphate (PLP)-binding protein, which is involved in PLP homeostasis.</text>
</comment>
<evidence type="ECO:0000256" key="2">
    <source>
        <dbReference type="HAMAP-Rule" id="MF_02087"/>
    </source>
</evidence>
<dbReference type="AlphaFoldDB" id="A0A0F0GPQ0"/>
<dbReference type="OrthoDB" id="9804072at2"/>
<dbReference type="RefSeq" id="WP_045314275.1">
    <property type="nucleotide sequence ID" value="NZ_JYJG01000211.1"/>
</dbReference>
<dbReference type="InterPro" id="IPR029066">
    <property type="entry name" value="PLP-binding_barrel"/>
</dbReference>
<feature type="domain" description="Alanine racemase N-terminal" evidence="5">
    <location>
        <begin position="11"/>
        <end position="227"/>
    </location>
</feature>
<evidence type="ECO:0000256" key="3">
    <source>
        <dbReference type="PIRSR" id="PIRSR004848-1"/>
    </source>
</evidence>
<dbReference type="InterPro" id="IPR011078">
    <property type="entry name" value="PyrdxlP_homeostasis"/>
</dbReference>
<dbReference type="Pfam" id="PF01168">
    <property type="entry name" value="Ala_racemase_N"/>
    <property type="match status" value="1"/>
</dbReference>
<dbReference type="HAMAP" id="MF_02087">
    <property type="entry name" value="PLP_homeostasis"/>
    <property type="match status" value="1"/>
</dbReference>
<comment type="caution">
    <text evidence="6">The sequence shown here is derived from an EMBL/GenBank/DDBJ whole genome shotgun (WGS) entry which is preliminary data.</text>
</comment>